<keyword evidence="7 11" id="KW-0378">Hydrolase</keyword>
<evidence type="ECO:0000256" key="3">
    <source>
        <dbReference type="ARBA" id="ARBA00004963"/>
    </source>
</evidence>
<dbReference type="InterPro" id="IPR036866">
    <property type="entry name" value="RibonucZ/Hydroxyglut_hydro"/>
</dbReference>
<dbReference type="EC" id="3.1.2.6" evidence="5"/>
<dbReference type="HAMAP" id="MF_01374">
    <property type="entry name" value="Glyoxalase_2"/>
    <property type="match status" value="1"/>
</dbReference>
<dbReference type="UniPathway" id="UPA00619">
    <property type="reaction ID" value="UER00676"/>
</dbReference>
<dbReference type="Gene3D" id="3.60.15.10">
    <property type="entry name" value="Ribonuclease Z/Hydroxyacylglutathione hydrolase-like"/>
    <property type="match status" value="1"/>
</dbReference>
<comment type="cofactor">
    <cofactor evidence="2">
        <name>Zn(2+)</name>
        <dbReference type="ChEBI" id="CHEBI:29105"/>
    </cofactor>
</comment>
<dbReference type="GO" id="GO:0019243">
    <property type="term" value="P:methylglyoxal catabolic process to D-lactate via S-lactoyl-glutathione"/>
    <property type="evidence" value="ECO:0007669"/>
    <property type="project" value="InterPro"/>
</dbReference>
<dbReference type="NCBIfam" id="TIGR03413">
    <property type="entry name" value="GSH_gloB"/>
    <property type="match status" value="1"/>
</dbReference>
<dbReference type="OrthoDB" id="515692at2759"/>
<dbReference type="InterPro" id="IPR035680">
    <property type="entry name" value="Clx_II_MBL"/>
</dbReference>
<keyword evidence="12" id="KW-1185">Reference proteome</keyword>
<dbReference type="GO" id="GO:0046872">
    <property type="term" value="F:metal ion binding"/>
    <property type="evidence" value="ECO:0007669"/>
    <property type="project" value="UniProtKB-KW"/>
</dbReference>
<sequence length="254" mass="27455">MRVVPVPVRQDNYAYLIIDEPSATAVAVDPFDVSKVAAAAEKEQVKVTGAITTHHHADHSGGNQAFAAKYPGTPVYGGSDAIPALTNLVKDGDQFKIGNNIDVKCLATPCHTQDSISFFISDSQKPDQKGVFTGDTLFQAGCGRFFEGTASQMRSSLKYLASLPKDTVVYNGHEYTPSSVKFAISVDPDNAALQKLKELSDANPVTTGKTTIGDELEYNPFMRLTDPVILKATGTTDEVETMDKLRTMKNNFRG</sequence>
<evidence type="ECO:0000256" key="8">
    <source>
        <dbReference type="ARBA" id="ARBA00022833"/>
    </source>
</evidence>
<comment type="similarity">
    <text evidence="4">Belongs to the metallo-beta-lactamase superfamily. Glyoxalase II family.</text>
</comment>
<organism evidence="11 12">
    <name type="scientific">Sistotremastrum niveocremeum HHB9708</name>
    <dbReference type="NCBI Taxonomy" id="1314777"/>
    <lineage>
        <taxon>Eukaryota</taxon>
        <taxon>Fungi</taxon>
        <taxon>Dikarya</taxon>
        <taxon>Basidiomycota</taxon>
        <taxon>Agaricomycotina</taxon>
        <taxon>Agaricomycetes</taxon>
        <taxon>Sistotremastrales</taxon>
        <taxon>Sistotremastraceae</taxon>
        <taxon>Sertulicium</taxon>
        <taxon>Sertulicium niveocremeum</taxon>
    </lineage>
</organism>
<accession>A0A165AKD2</accession>
<name>A0A165AKD2_9AGAM</name>
<proteinExistence type="inferred from homology"/>
<gene>
    <name evidence="11" type="ORF">SISNIDRAFT_480723</name>
</gene>
<evidence type="ECO:0000256" key="2">
    <source>
        <dbReference type="ARBA" id="ARBA00001947"/>
    </source>
</evidence>
<dbReference type="SUPFAM" id="SSF56281">
    <property type="entry name" value="Metallo-hydrolase/oxidoreductase"/>
    <property type="match status" value="1"/>
</dbReference>
<reference evidence="11 12" key="1">
    <citation type="journal article" date="2016" name="Mol. Biol. Evol.">
        <title>Comparative Genomics of Early-Diverging Mushroom-Forming Fungi Provides Insights into the Origins of Lignocellulose Decay Capabilities.</title>
        <authorList>
            <person name="Nagy L.G."/>
            <person name="Riley R."/>
            <person name="Tritt A."/>
            <person name="Adam C."/>
            <person name="Daum C."/>
            <person name="Floudas D."/>
            <person name="Sun H."/>
            <person name="Yadav J.S."/>
            <person name="Pangilinan J."/>
            <person name="Larsson K.H."/>
            <person name="Matsuura K."/>
            <person name="Barry K."/>
            <person name="Labutti K."/>
            <person name="Kuo R."/>
            <person name="Ohm R.A."/>
            <person name="Bhattacharya S.S."/>
            <person name="Shirouzu T."/>
            <person name="Yoshinaga Y."/>
            <person name="Martin F.M."/>
            <person name="Grigoriev I.V."/>
            <person name="Hibbett D.S."/>
        </authorList>
    </citation>
    <scope>NUCLEOTIDE SEQUENCE [LARGE SCALE GENOMIC DNA]</scope>
    <source>
        <strain evidence="11 12">HHB9708</strain>
    </source>
</reference>
<dbReference type="Pfam" id="PF00753">
    <property type="entry name" value="Lactamase_B"/>
    <property type="match status" value="1"/>
</dbReference>
<dbReference type="GO" id="GO:0004416">
    <property type="term" value="F:hydroxyacylglutathione hydrolase activity"/>
    <property type="evidence" value="ECO:0007669"/>
    <property type="project" value="UniProtKB-EC"/>
</dbReference>
<feature type="domain" description="Metallo-beta-lactamase" evidence="10">
    <location>
        <begin position="11"/>
        <end position="173"/>
    </location>
</feature>
<dbReference type="InterPro" id="IPR017782">
    <property type="entry name" value="Hydroxyacylglutathione_Hdrlase"/>
</dbReference>
<dbReference type="InterPro" id="IPR032282">
    <property type="entry name" value="HAGH_C"/>
</dbReference>
<dbReference type="Proteomes" id="UP000076722">
    <property type="component" value="Unassembled WGS sequence"/>
</dbReference>
<dbReference type="CDD" id="cd07723">
    <property type="entry name" value="hydroxyacylglutathione_hydrolase_MBL-fold"/>
    <property type="match status" value="1"/>
</dbReference>
<evidence type="ECO:0000256" key="1">
    <source>
        <dbReference type="ARBA" id="ARBA00001623"/>
    </source>
</evidence>
<evidence type="ECO:0000313" key="12">
    <source>
        <dbReference type="Proteomes" id="UP000076722"/>
    </source>
</evidence>
<evidence type="ECO:0000256" key="9">
    <source>
        <dbReference type="ARBA" id="ARBA00031044"/>
    </source>
</evidence>
<dbReference type="Pfam" id="PF16123">
    <property type="entry name" value="HAGH_C"/>
    <property type="match status" value="1"/>
</dbReference>
<evidence type="ECO:0000313" key="11">
    <source>
        <dbReference type="EMBL" id="KZS99151.1"/>
    </source>
</evidence>
<dbReference type="SMART" id="SM00849">
    <property type="entry name" value="Lactamase_B"/>
    <property type="match status" value="1"/>
</dbReference>
<evidence type="ECO:0000256" key="7">
    <source>
        <dbReference type="ARBA" id="ARBA00022801"/>
    </source>
</evidence>
<evidence type="ECO:0000259" key="10">
    <source>
        <dbReference type="SMART" id="SM00849"/>
    </source>
</evidence>
<evidence type="ECO:0000256" key="6">
    <source>
        <dbReference type="ARBA" id="ARBA00022723"/>
    </source>
</evidence>
<dbReference type="PANTHER" id="PTHR11935">
    <property type="entry name" value="BETA LACTAMASE DOMAIN"/>
    <property type="match status" value="1"/>
</dbReference>
<protein>
    <recommendedName>
        <fullName evidence="5">hydroxyacylglutathione hydrolase</fullName>
        <ecNumber evidence="5">3.1.2.6</ecNumber>
    </recommendedName>
    <alternativeName>
        <fullName evidence="9">Glyoxalase II</fullName>
    </alternativeName>
</protein>
<evidence type="ECO:0000256" key="4">
    <source>
        <dbReference type="ARBA" id="ARBA00006759"/>
    </source>
</evidence>
<keyword evidence="8" id="KW-0862">Zinc</keyword>
<keyword evidence="6" id="KW-0479">Metal-binding</keyword>
<dbReference type="AlphaFoldDB" id="A0A165AKD2"/>
<comment type="pathway">
    <text evidence="3">Secondary metabolite metabolism; methylglyoxal degradation; (R)-lactate from methylglyoxal: step 2/2.</text>
</comment>
<evidence type="ECO:0000256" key="5">
    <source>
        <dbReference type="ARBA" id="ARBA00011917"/>
    </source>
</evidence>
<comment type="catalytic activity">
    <reaction evidence="1">
        <text>an S-(2-hydroxyacyl)glutathione + H2O = a 2-hydroxy carboxylate + glutathione + H(+)</text>
        <dbReference type="Rhea" id="RHEA:21864"/>
        <dbReference type="ChEBI" id="CHEBI:15377"/>
        <dbReference type="ChEBI" id="CHEBI:15378"/>
        <dbReference type="ChEBI" id="CHEBI:57925"/>
        <dbReference type="ChEBI" id="CHEBI:58896"/>
        <dbReference type="ChEBI" id="CHEBI:71261"/>
        <dbReference type="EC" id="3.1.2.6"/>
    </reaction>
</comment>
<dbReference type="InterPro" id="IPR001279">
    <property type="entry name" value="Metallo-B-lactamas"/>
</dbReference>
<dbReference type="EMBL" id="KV419394">
    <property type="protein sequence ID" value="KZS99151.1"/>
    <property type="molecule type" value="Genomic_DNA"/>
</dbReference>
<dbReference type="STRING" id="1314777.A0A165AKD2"/>
<dbReference type="PANTHER" id="PTHR11935:SF94">
    <property type="entry name" value="TENZING NORGAY, ISOFORM C"/>
    <property type="match status" value="1"/>
</dbReference>